<keyword evidence="3 6" id="KW-1133">Transmembrane helix</keyword>
<evidence type="ECO:0000256" key="4">
    <source>
        <dbReference type="ARBA" id="ARBA00023136"/>
    </source>
</evidence>
<evidence type="ECO:0000256" key="1">
    <source>
        <dbReference type="ARBA" id="ARBA00004141"/>
    </source>
</evidence>
<dbReference type="Pfam" id="PF08395">
    <property type="entry name" value="7tm_7"/>
    <property type="match status" value="1"/>
</dbReference>
<dbReference type="GO" id="GO:0038023">
    <property type="term" value="F:signaling receptor activity"/>
    <property type="evidence" value="ECO:0007669"/>
    <property type="project" value="UniProtKB-ARBA"/>
</dbReference>
<proteinExistence type="predicted"/>
<keyword evidence="5" id="KW-0675">Receptor</keyword>
<feature type="transmembrane region" description="Helical" evidence="6">
    <location>
        <begin position="163"/>
        <end position="190"/>
    </location>
</feature>
<evidence type="ECO:0000313" key="7">
    <source>
        <dbReference type="EMBL" id="KAK3092116.1"/>
    </source>
</evidence>
<evidence type="ECO:0000256" key="6">
    <source>
        <dbReference type="SAM" id="Phobius"/>
    </source>
</evidence>
<protein>
    <recommendedName>
        <fullName evidence="9">Gustatory receptor</fullName>
    </recommendedName>
</protein>
<dbReference type="AlphaFoldDB" id="A0AA88Y9P7"/>
<dbReference type="GO" id="GO:0016020">
    <property type="term" value="C:membrane"/>
    <property type="evidence" value="ECO:0007669"/>
    <property type="project" value="UniProtKB-SubCell"/>
</dbReference>
<feature type="transmembrane region" description="Helical" evidence="6">
    <location>
        <begin position="105"/>
        <end position="128"/>
    </location>
</feature>
<gene>
    <name evidence="7" type="ORF">FSP39_025348</name>
</gene>
<dbReference type="GO" id="GO:0050909">
    <property type="term" value="P:sensory perception of taste"/>
    <property type="evidence" value="ECO:0007669"/>
    <property type="project" value="InterPro"/>
</dbReference>
<organism evidence="7 8">
    <name type="scientific">Pinctada imbricata</name>
    <name type="common">Atlantic pearl-oyster</name>
    <name type="synonym">Pinctada martensii</name>
    <dbReference type="NCBI Taxonomy" id="66713"/>
    <lineage>
        <taxon>Eukaryota</taxon>
        <taxon>Metazoa</taxon>
        <taxon>Spiralia</taxon>
        <taxon>Lophotrochozoa</taxon>
        <taxon>Mollusca</taxon>
        <taxon>Bivalvia</taxon>
        <taxon>Autobranchia</taxon>
        <taxon>Pteriomorphia</taxon>
        <taxon>Pterioida</taxon>
        <taxon>Pterioidea</taxon>
        <taxon>Pteriidae</taxon>
        <taxon>Pinctada</taxon>
    </lineage>
</organism>
<name>A0AA88Y9P7_PINIB</name>
<dbReference type="PANTHER" id="PTHR21421">
    <property type="entry name" value="GUSTATORY RECEPTOR"/>
    <property type="match status" value="1"/>
</dbReference>
<feature type="transmembrane region" description="Helical" evidence="6">
    <location>
        <begin position="308"/>
        <end position="330"/>
    </location>
</feature>
<dbReference type="Proteomes" id="UP001186944">
    <property type="component" value="Unassembled WGS sequence"/>
</dbReference>
<evidence type="ECO:0008006" key="9">
    <source>
        <dbReference type="Google" id="ProtNLM"/>
    </source>
</evidence>
<accession>A0AA88Y9P7</accession>
<evidence type="ECO:0000256" key="5">
    <source>
        <dbReference type="ARBA" id="ARBA00023170"/>
    </source>
</evidence>
<dbReference type="EMBL" id="VSWD01000010">
    <property type="protein sequence ID" value="KAK3092116.1"/>
    <property type="molecule type" value="Genomic_DNA"/>
</dbReference>
<feature type="transmembrane region" description="Helical" evidence="6">
    <location>
        <begin position="388"/>
        <end position="406"/>
    </location>
</feature>
<feature type="transmembrane region" description="Helical" evidence="6">
    <location>
        <begin position="75"/>
        <end position="93"/>
    </location>
</feature>
<evidence type="ECO:0000256" key="3">
    <source>
        <dbReference type="ARBA" id="ARBA00022989"/>
    </source>
</evidence>
<keyword evidence="2 6" id="KW-0812">Transmembrane</keyword>
<keyword evidence="4 6" id="KW-0472">Membrane</keyword>
<sequence length="425" mass="47767">MPNIVVPFIENSDDFVNPTRKSAWMEEKGLKGTIKPLLWCLKATGLLHDVELRTRRNDDVEGESVGIEEAKRSRCSWYLSYSIFVTLLLWGNFGNSLTVFKGATSFDGLVCNQIITSTWFLQVALFALNNNIGCRHWYGVFQKWDILAKNLEFEKDKSMRRCAVFTSVLYVTWIITSLLFTSIGSLFISGNFAVFSGEASGIIIWIVFLVIYFFFSSAWFLLTASFTVTSFAVYVAFRKFNKRFNEAISADGKFTGDIEENRHQHEELVQLLRKADDIFSLYILVAIGTIIPLIIFTLYFVLFESVDLYSYVATWWSVSLSMIQITVVFVSGGIVNHVAHGPLGTIYTIDLRAMAIEQSQQLSVFLTQLTSAPIGFTAFGLFTIDKPTIITFAGSIVTYAVVVIQFKPSSDSTSVLQQVVANITA</sequence>
<dbReference type="PANTHER" id="PTHR21421:SF29">
    <property type="entry name" value="GUSTATORY RECEPTOR 5A FOR TREHALOSE-RELATED"/>
    <property type="match status" value="1"/>
</dbReference>
<keyword evidence="8" id="KW-1185">Reference proteome</keyword>
<feature type="transmembrane region" description="Helical" evidence="6">
    <location>
        <begin position="281"/>
        <end position="302"/>
    </location>
</feature>
<evidence type="ECO:0000256" key="2">
    <source>
        <dbReference type="ARBA" id="ARBA00022692"/>
    </source>
</evidence>
<reference evidence="7" key="1">
    <citation type="submission" date="2019-08" db="EMBL/GenBank/DDBJ databases">
        <title>The improved chromosome-level genome for the pearl oyster Pinctada fucata martensii using PacBio sequencing and Hi-C.</title>
        <authorList>
            <person name="Zheng Z."/>
        </authorList>
    </citation>
    <scope>NUCLEOTIDE SEQUENCE</scope>
    <source>
        <strain evidence="7">ZZ-2019</strain>
        <tissue evidence="7">Adductor muscle</tissue>
    </source>
</reference>
<feature type="transmembrane region" description="Helical" evidence="6">
    <location>
        <begin position="362"/>
        <end position="382"/>
    </location>
</feature>
<dbReference type="GO" id="GO:0051606">
    <property type="term" value="P:detection of stimulus"/>
    <property type="evidence" value="ECO:0007669"/>
    <property type="project" value="UniProtKB-ARBA"/>
</dbReference>
<feature type="transmembrane region" description="Helical" evidence="6">
    <location>
        <begin position="202"/>
        <end position="235"/>
    </location>
</feature>
<comment type="subcellular location">
    <subcellularLocation>
        <location evidence="1">Membrane</location>
        <topology evidence="1">Multi-pass membrane protein</topology>
    </subcellularLocation>
</comment>
<dbReference type="InterPro" id="IPR013604">
    <property type="entry name" value="7TM_chemorcpt"/>
</dbReference>
<comment type="caution">
    <text evidence="7">The sequence shown here is derived from an EMBL/GenBank/DDBJ whole genome shotgun (WGS) entry which is preliminary data.</text>
</comment>
<evidence type="ECO:0000313" key="8">
    <source>
        <dbReference type="Proteomes" id="UP001186944"/>
    </source>
</evidence>